<proteinExistence type="predicted"/>
<dbReference type="OrthoDB" id="2687058at2759"/>
<evidence type="ECO:0000256" key="4">
    <source>
        <dbReference type="ARBA" id="ARBA00022989"/>
    </source>
</evidence>
<evidence type="ECO:0000256" key="6">
    <source>
        <dbReference type="ARBA" id="ARBA00023136"/>
    </source>
</evidence>
<dbReference type="EMBL" id="CCBP010000119">
    <property type="protein sequence ID" value="CDO73116.1"/>
    <property type="molecule type" value="Genomic_DNA"/>
</dbReference>
<keyword evidence="2" id="KW-0813">Transport</keyword>
<dbReference type="GO" id="GO:1902600">
    <property type="term" value="P:proton transmembrane transport"/>
    <property type="evidence" value="ECO:0007669"/>
    <property type="project" value="InterPro"/>
</dbReference>
<dbReference type="STRING" id="5643.A0A060SFW6"/>
<dbReference type="InterPro" id="IPR038770">
    <property type="entry name" value="Na+/solute_symporter_sf"/>
</dbReference>
<dbReference type="PANTHER" id="PTHR32468:SF0">
    <property type="entry name" value="K(+)_H(+) ANTIPORTER 1"/>
    <property type="match status" value="1"/>
</dbReference>
<accession>A0A060SFW6</accession>
<feature type="compositionally biased region" description="Low complexity" evidence="7">
    <location>
        <begin position="635"/>
        <end position="652"/>
    </location>
</feature>
<keyword evidence="6 8" id="KW-0472">Membrane</keyword>
<feature type="transmembrane region" description="Helical" evidence="8">
    <location>
        <begin position="233"/>
        <end position="253"/>
    </location>
</feature>
<dbReference type="PANTHER" id="PTHR32468">
    <property type="entry name" value="CATION/H + ANTIPORTER"/>
    <property type="match status" value="1"/>
</dbReference>
<dbReference type="GO" id="GO:0016020">
    <property type="term" value="C:membrane"/>
    <property type="evidence" value="ECO:0007669"/>
    <property type="project" value="UniProtKB-SubCell"/>
</dbReference>
<evidence type="ECO:0000256" key="8">
    <source>
        <dbReference type="SAM" id="Phobius"/>
    </source>
</evidence>
<dbReference type="GO" id="GO:0015297">
    <property type="term" value="F:antiporter activity"/>
    <property type="evidence" value="ECO:0007669"/>
    <property type="project" value="InterPro"/>
</dbReference>
<feature type="transmembrane region" description="Helical" evidence="8">
    <location>
        <begin position="171"/>
        <end position="191"/>
    </location>
</feature>
<protein>
    <recommendedName>
        <fullName evidence="9">Cation/H+ exchanger transmembrane domain-containing protein</fullName>
    </recommendedName>
</protein>
<feature type="region of interest" description="Disordered" evidence="7">
    <location>
        <begin position="627"/>
        <end position="655"/>
    </location>
</feature>
<feature type="transmembrane region" description="Helical" evidence="8">
    <location>
        <begin position="103"/>
        <end position="123"/>
    </location>
</feature>
<keyword evidence="3 8" id="KW-0812">Transmembrane</keyword>
<evidence type="ECO:0000259" key="9">
    <source>
        <dbReference type="Pfam" id="PF00999"/>
    </source>
</evidence>
<name>A0A060SFW6_PYCCI</name>
<feature type="transmembrane region" description="Helical" evidence="8">
    <location>
        <begin position="74"/>
        <end position="91"/>
    </location>
</feature>
<comment type="caution">
    <text evidence="10">The sequence shown here is derived from an EMBL/GenBank/DDBJ whole genome shotgun (WGS) entry which is preliminary data.</text>
</comment>
<evidence type="ECO:0000256" key="3">
    <source>
        <dbReference type="ARBA" id="ARBA00022692"/>
    </source>
</evidence>
<evidence type="ECO:0000256" key="1">
    <source>
        <dbReference type="ARBA" id="ARBA00004141"/>
    </source>
</evidence>
<feature type="transmembrane region" description="Helical" evidence="8">
    <location>
        <begin position="274"/>
        <end position="307"/>
    </location>
</feature>
<organism evidence="10 11">
    <name type="scientific">Pycnoporus cinnabarinus</name>
    <name type="common">Cinnabar-red polypore</name>
    <name type="synonym">Trametes cinnabarina</name>
    <dbReference type="NCBI Taxonomy" id="5643"/>
    <lineage>
        <taxon>Eukaryota</taxon>
        <taxon>Fungi</taxon>
        <taxon>Dikarya</taxon>
        <taxon>Basidiomycota</taxon>
        <taxon>Agaricomycotina</taxon>
        <taxon>Agaricomycetes</taxon>
        <taxon>Polyporales</taxon>
        <taxon>Polyporaceae</taxon>
        <taxon>Trametes</taxon>
    </lineage>
</organism>
<gene>
    <name evidence="10" type="ORF">BN946_scf185007.g170</name>
</gene>
<evidence type="ECO:0000256" key="2">
    <source>
        <dbReference type="ARBA" id="ARBA00022448"/>
    </source>
</evidence>
<keyword evidence="5" id="KW-0406">Ion transport</keyword>
<dbReference type="AlphaFoldDB" id="A0A060SFW6"/>
<reference evidence="10" key="1">
    <citation type="submission" date="2014-01" db="EMBL/GenBank/DDBJ databases">
        <title>The genome of the white-rot fungus Pycnoporus cinnabarinus: a basidiomycete model with a versatile arsenal for lignocellulosic biomass breakdown.</title>
        <authorList>
            <person name="Levasseur A."/>
            <person name="Lomascolo A."/>
            <person name="Ruiz-Duenas F.J."/>
            <person name="Uzan E."/>
            <person name="Piumi F."/>
            <person name="Kues U."/>
            <person name="Ram A.F.J."/>
            <person name="Murat C."/>
            <person name="Haon M."/>
            <person name="Benoit I."/>
            <person name="Arfi Y."/>
            <person name="Chevret D."/>
            <person name="Drula E."/>
            <person name="Kwon M.J."/>
            <person name="Gouret P."/>
            <person name="Lesage-Meessen L."/>
            <person name="Lombard V."/>
            <person name="Mariette J."/>
            <person name="Noirot C."/>
            <person name="Park J."/>
            <person name="Patyshakuliyeva A."/>
            <person name="Wieneger R.A.B."/>
            <person name="Wosten H.A.B."/>
            <person name="Martin F."/>
            <person name="Coutinho P.M."/>
            <person name="de Vries R."/>
            <person name="Martinez A.T."/>
            <person name="Klopp C."/>
            <person name="Pontarotti P."/>
            <person name="Henrissat B."/>
            <person name="Record E."/>
        </authorList>
    </citation>
    <scope>NUCLEOTIDE SEQUENCE [LARGE SCALE GENOMIC DNA]</scope>
    <source>
        <strain evidence="10">BRFM137</strain>
    </source>
</reference>
<dbReference type="OMA" id="EYQHINQ"/>
<evidence type="ECO:0000313" key="11">
    <source>
        <dbReference type="Proteomes" id="UP000029665"/>
    </source>
</evidence>
<feature type="transmembrane region" description="Helical" evidence="8">
    <location>
        <begin position="41"/>
        <end position="62"/>
    </location>
</feature>
<evidence type="ECO:0000256" key="7">
    <source>
        <dbReference type="SAM" id="MobiDB-lite"/>
    </source>
</evidence>
<feature type="transmembrane region" description="Helical" evidence="8">
    <location>
        <begin position="203"/>
        <end position="227"/>
    </location>
</feature>
<evidence type="ECO:0000256" key="5">
    <source>
        <dbReference type="ARBA" id="ARBA00023065"/>
    </source>
</evidence>
<feature type="domain" description="Cation/H+ exchanger transmembrane" evidence="9">
    <location>
        <begin position="52"/>
        <end position="433"/>
    </location>
</feature>
<sequence>MRDFSNAVLEVIGALPKRSAPDQGGLLTGQDPTKVNTNDPLRLWIVQLGVILLISQLLSLVLRRMRQPRVISEVLGGIILGPTAFGRIPGFTKHIFPSDSRPYLNLVANIGLCLFLFLVGMEIDASMIKRHARYALTVAAAGVCIPFGIGTAISVPIYHTFIDKNVKFTQYMLFNGVSFSITAFPVLCRILTELKLLDTTVGIVVLSAGVGTDLIGWTLLALVVALVNAGSGLTALWTLLVCIGWALVLIFIIKRPLLWLARRTGSTKNGPSMLFMTVTMLLLFGSSFFTDIIGVHAIFGAFLVGIIVPREGGLTITLTEKLEDMVTIIFLPLYFALSGLSTDLTLLNSGKIWGFTIAIAALDYAGKFGACSLASRFAGFTWRESTTIGSLMSCKGLVELIVLNVALSAGILSQRVFSMFVLEALVLTFMTTPAVTLLYPPKYRKRVTATDGTSSSAPGTEGAAQRFEGFSQGREVVQKTHFTVVLDKLEHLPGMMAITQLVLPSLPPPAYTEQAPAADSSENLKASGSTAIHTAHPTVAVDAIRLIELSERTSDVMKSSVAESLSAKDPLLNIFGAFGALNGVRVNNSLAVVSFDDLGSSVTEHAERQHSQLILVPWLPPLYAGDAASQKGTEASSSAGNSSPSNSPNPASQRITQLQNPLESLFRSSAPENSNTSVLHSQFVRNLFASAKTDVALFVDRHMSEGDQLPACGTCRLFVPFFGGPDDRLALEVAVQLCANPRVSATVVRLTKHDLQLRESGSTDKADIDEQPSADGTIHHVTLFPDTVYAAPTTQTRLQSETADTIAWARYTRHDTSADPSLAAALSRVVVTEAATATPLRYIIDTARRMSQSAQAEQSRLLVLTGRSRRLAAEDYHTELKSIMEEHGNVASEVRKTVGDAATSLVISGCETSIVVLQASVSA</sequence>
<feature type="transmembrane region" description="Helical" evidence="8">
    <location>
        <begin position="327"/>
        <end position="347"/>
    </location>
</feature>
<keyword evidence="11" id="KW-1185">Reference proteome</keyword>
<dbReference type="Gene3D" id="1.20.1530.20">
    <property type="match status" value="1"/>
</dbReference>
<dbReference type="HOGENOM" id="CLU_005126_10_1_1"/>
<comment type="subcellular location">
    <subcellularLocation>
        <location evidence="1">Membrane</location>
        <topology evidence="1">Multi-pass membrane protein</topology>
    </subcellularLocation>
</comment>
<feature type="transmembrane region" description="Helical" evidence="8">
    <location>
        <begin position="419"/>
        <end position="439"/>
    </location>
</feature>
<evidence type="ECO:0000313" key="10">
    <source>
        <dbReference type="EMBL" id="CDO73116.1"/>
    </source>
</evidence>
<dbReference type="Pfam" id="PF00999">
    <property type="entry name" value="Na_H_Exchanger"/>
    <property type="match status" value="1"/>
</dbReference>
<dbReference type="InterPro" id="IPR006153">
    <property type="entry name" value="Cation/H_exchanger_TM"/>
</dbReference>
<dbReference type="InterPro" id="IPR050794">
    <property type="entry name" value="CPA2_transporter"/>
</dbReference>
<dbReference type="Proteomes" id="UP000029665">
    <property type="component" value="Unassembled WGS sequence"/>
</dbReference>
<keyword evidence="4 8" id="KW-1133">Transmembrane helix</keyword>
<feature type="transmembrane region" description="Helical" evidence="8">
    <location>
        <begin position="135"/>
        <end position="159"/>
    </location>
</feature>